<keyword evidence="3" id="KW-0804">Transcription</keyword>
<evidence type="ECO:0000313" key="6">
    <source>
        <dbReference type="Proteomes" id="UP000005730"/>
    </source>
</evidence>
<dbReference type="InterPro" id="IPR011711">
    <property type="entry name" value="GntR_C"/>
</dbReference>
<dbReference type="PANTHER" id="PTHR43537:SF24">
    <property type="entry name" value="GLUCONATE OPERON TRANSCRIPTIONAL REPRESSOR"/>
    <property type="match status" value="1"/>
</dbReference>
<name>H0UQN3_9BACT</name>
<dbReference type="GO" id="GO:0003700">
    <property type="term" value="F:DNA-binding transcription factor activity"/>
    <property type="evidence" value="ECO:0007669"/>
    <property type="project" value="InterPro"/>
</dbReference>
<evidence type="ECO:0000256" key="3">
    <source>
        <dbReference type="ARBA" id="ARBA00023163"/>
    </source>
</evidence>
<dbReference type="SUPFAM" id="SSF46785">
    <property type="entry name" value="Winged helix' DNA-binding domain"/>
    <property type="match status" value="1"/>
</dbReference>
<dbReference type="PROSITE" id="PS50949">
    <property type="entry name" value="HTH_GNTR"/>
    <property type="match status" value="1"/>
</dbReference>
<evidence type="ECO:0000259" key="4">
    <source>
        <dbReference type="PROSITE" id="PS50949"/>
    </source>
</evidence>
<dbReference type="Pfam" id="PF00392">
    <property type="entry name" value="GntR"/>
    <property type="match status" value="1"/>
</dbReference>
<keyword evidence="2" id="KW-0238">DNA-binding</keyword>
<evidence type="ECO:0000256" key="1">
    <source>
        <dbReference type="ARBA" id="ARBA00023015"/>
    </source>
</evidence>
<sequence>MLIGSTAADEAYRVVRRKIMLGELKPGERLYENGLADLLGISRTPVREAFRRLDADGLINVVRNGGAWVADPSEDEIRDAFEIREVLEGMAARKGALRMKPSVIRRLEEELHREIAAVKGMDLEAYIDANWSFHRLVAESSGSRTLRECLERPLAKTFAFAVFHRDLFAEEVGEGRASTMDHQAVINALSAGDADEAERLMRLHIREVAGRMGFPFRDPGVSPA</sequence>
<keyword evidence="1" id="KW-0805">Transcription regulation</keyword>
<dbReference type="PANTHER" id="PTHR43537">
    <property type="entry name" value="TRANSCRIPTIONAL REGULATOR, GNTR FAMILY"/>
    <property type="match status" value="1"/>
</dbReference>
<evidence type="ECO:0000256" key="2">
    <source>
        <dbReference type="ARBA" id="ARBA00023125"/>
    </source>
</evidence>
<dbReference type="SMART" id="SM00345">
    <property type="entry name" value="HTH_GNTR"/>
    <property type="match status" value="1"/>
</dbReference>
<protein>
    <submittedName>
        <fullName evidence="5">Transcriptional regulator</fullName>
    </submittedName>
</protein>
<dbReference type="Pfam" id="PF07729">
    <property type="entry name" value="FCD"/>
    <property type="match status" value="1"/>
</dbReference>
<feature type="domain" description="HTH gntR-type" evidence="4">
    <location>
        <begin position="5"/>
        <end position="72"/>
    </location>
</feature>
<organism evidence="5 6">
    <name type="scientific">Thermanaerovibrio velox DSM 12556</name>
    <dbReference type="NCBI Taxonomy" id="926567"/>
    <lineage>
        <taxon>Bacteria</taxon>
        <taxon>Thermotogati</taxon>
        <taxon>Synergistota</taxon>
        <taxon>Synergistia</taxon>
        <taxon>Synergistales</taxon>
        <taxon>Synergistaceae</taxon>
        <taxon>Thermanaerovibrio</taxon>
    </lineage>
</organism>
<dbReference type="eggNOG" id="COG1802">
    <property type="taxonomic scope" value="Bacteria"/>
</dbReference>
<dbReference type="GO" id="GO:0003677">
    <property type="term" value="F:DNA binding"/>
    <property type="evidence" value="ECO:0007669"/>
    <property type="project" value="UniProtKB-KW"/>
</dbReference>
<dbReference type="SMART" id="SM00895">
    <property type="entry name" value="FCD"/>
    <property type="match status" value="1"/>
</dbReference>
<dbReference type="Proteomes" id="UP000005730">
    <property type="component" value="Chromosome"/>
</dbReference>
<dbReference type="Gene3D" id="1.10.10.10">
    <property type="entry name" value="Winged helix-like DNA-binding domain superfamily/Winged helix DNA-binding domain"/>
    <property type="match status" value="1"/>
</dbReference>
<dbReference type="CDD" id="cd07377">
    <property type="entry name" value="WHTH_GntR"/>
    <property type="match status" value="1"/>
</dbReference>
<gene>
    <name evidence="5" type="ORF">TheveDRAFT_1679</name>
</gene>
<dbReference type="InterPro" id="IPR036388">
    <property type="entry name" value="WH-like_DNA-bd_sf"/>
</dbReference>
<keyword evidence="6" id="KW-1185">Reference proteome</keyword>
<reference evidence="5 6" key="1">
    <citation type="submission" date="2011-10" db="EMBL/GenBank/DDBJ databases">
        <title>The Noncontiguous Finished genome of Thermanaerovibrio velox DSM 12556.</title>
        <authorList>
            <consortium name="US DOE Joint Genome Institute (JGI-PGF)"/>
            <person name="Lucas S."/>
            <person name="Copeland A."/>
            <person name="Lapidus A."/>
            <person name="Glavina del Rio T."/>
            <person name="Dalin E."/>
            <person name="Tice H."/>
            <person name="Bruce D."/>
            <person name="Goodwin L."/>
            <person name="Pitluck S."/>
            <person name="Peters L."/>
            <person name="Mikhailova N."/>
            <person name="Teshima H."/>
            <person name="Kyrpides N."/>
            <person name="Mavromatis K."/>
            <person name="Ivanova N."/>
            <person name="Markowitz V."/>
            <person name="Cheng J.-F."/>
            <person name="Hugenholtz P."/>
            <person name="Woyke T."/>
            <person name="Wu D."/>
            <person name="Spring S."/>
            <person name="Brambilla E.-M."/>
            <person name="Klenk H.-P."/>
            <person name="Eisen J.A."/>
        </authorList>
    </citation>
    <scope>NUCLEOTIDE SEQUENCE [LARGE SCALE GENOMIC DNA]</scope>
    <source>
        <strain evidence="5 6">DSM 12556</strain>
    </source>
</reference>
<dbReference type="RefSeq" id="WP_006584291.1">
    <property type="nucleotide sequence ID" value="NZ_CM001377.1"/>
</dbReference>
<evidence type="ECO:0000313" key="5">
    <source>
        <dbReference type="EMBL" id="EHM10797.1"/>
    </source>
</evidence>
<accession>H0UQN3</accession>
<dbReference type="InterPro" id="IPR000524">
    <property type="entry name" value="Tscrpt_reg_HTH_GntR"/>
</dbReference>
<proteinExistence type="predicted"/>
<dbReference type="EMBL" id="CM001377">
    <property type="protein sequence ID" value="EHM10797.1"/>
    <property type="molecule type" value="Genomic_DNA"/>
</dbReference>
<dbReference type="STRING" id="926567.TheveDRAFT_1679"/>
<dbReference type="Gene3D" id="1.20.120.530">
    <property type="entry name" value="GntR ligand-binding domain-like"/>
    <property type="match status" value="1"/>
</dbReference>
<dbReference type="HOGENOM" id="CLU_017584_5_1_0"/>
<dbReference type="InterPro" id="IPR036390">
    <property type="entry name" value="WH_DNA-bd_sf"/>
</dbReference>
<dbReference type="SUPFAM" id="SSF48008">
    <property type="entry name" value="GntR ligand-binding domain-like"/>
    <property type="match status" value="1"/>
</dbReference>
<dbReference type="InterPro" id="IPR008920">
    <property type="entry name" value="TF_FadR/GntR_C"/>
</dbReference>
<dbReference type="AlphaFoldDB" id="H0UQN3"/>